<name>A0A2P5C2R8_PARAD</name>
<comment type="caution">
    <text evidence="1">The sequence shown here is derived from an EMBL/GenBank/DDBJ whole genome shotgun (WGS) entry which is preliminary data.</text>
</comment>
<dbReference type="AlphaFoldDB" id="A0A2P5C2R8"/>
<proteinExistence type="predicted"/>
<evidence type="ECO:0000313" key="1">
    <source>
        <dbReference type="EMBL" id="PON55360.1"/>
    </source>
</evidence>
<gene>
    <name evidence="1" type="ORF">PanWU01x14_188540</name>
</gene>
<sequence length="121" mass="13569">MEVTHMCAPHGRFHGRRSMHAVVRARNRGIAHAHRRNCAQQRARDIRGLRRVLGHGCETAGRLGGHSDMVLRIAECHGSSLGKWPRKVGRGAIDVATTSQRGWLGAHDRVSWELGRVVRRM</sequence>
<accession>A0A2P5C2R8</accession>
<protein>
    <submittedName>
        <fullName evidence="1">Uncharacterized protein</fullName>
    </submittedName>
</protein>
<dbReference type="Proteomes" id="UP000237105">
    <property type="component" value="Unassembled WGS sequence"/>
</dbReference>
<reference evidence="2" key="1">
    <citation type="submission" date="2016-06" db="EMBL/GenBank/DDBJ databases">
        <title>Parallel loss of symbiosis genes in relatives of nitrogen-fixing non-legume Parasponia.</title>
        <authorList>
            <person name="Van Velzen R."/>
            <person name="Holmer R."/>
            <person name="Bu F."/>
            <person name="Rutten L."/>
            <person name="Van Zeijl A."/>
            <person name="Liu W."/>
            <person name="Santuari L."/>
            <person name="Cao Q."/>
            <person name="Sharma T."/>
            <person name="Shen D."/>
            <person name="Roswanjaya Y."/>
            <person name="Wardhani T."/>
            <person name="Kalhor M.S."/>
            <person name="Jansen J."/>
            <person name="Van den Hoogen J."/>
            <person name="Gungor B."/>
            <person name="Hartog M."/>
            <person name="Hontelez J."/>
            <person name="Verver J."/>
            <person name="Yang W.-C."/>
            <person name="Schijlen E."/>
            <person name="Repin R."/>
            <person name="Schilthuizen M."/>
            <person name="Schranz E."/>
            <person name="Heidstra R."/>
            <person name="Miyata K."/>
            <person name="Fedorova E."/>
            <person name="Kohlen W."/>
            <person name="Bisseling T."/>
            <person name="Smit S."/>
            <person name="Geurts R."/>
        </authorList>
    </citation>
    <scope>NUCLEOTIDE SEQUENCE [LARGE SCALE GENOMIC DNA]</scope>
    <source>
        <strain evidence="2">cv. WU1-14</strain>
    </source>
</reference>
<keyword evidence="2" id="KW-1185">Reference proteome</keyword>
<dbReference type="EMBL" id="JXTB01000184">
    <property type="protein sequence ID" value="PON55360.1"/>
    <property type="molecule type" value="Genomic_DNA"/>
</dbReference>
<organism evidence="1 2">
    <name type="scientific">Parasponia andersonii</name>
    <name type="common">Sponia andersonii</name>
    <dbReference type="NCBI Taxonomy" id="3476"/>
    <lineage>
        <taxon>Eukaryota</taxon>
        <taxon>Viridiplantae</taxon>
        <taxon>Streptophyta</taxon>
        <taxon>Embryophyta</taxon>
        <taxon>Tracheophyta</taxon>
        <taxon>Spermatophyta</taxon>
        <taxon>Magnoliopsida</taxon>
        <taxon>eudicotyledons</taxon>
        <taxon>Gunneridae</taxon>
        <taxon>Pentapetalae</taxon>
        <taxon>rosids</taxon>
        <taxon>fabids</taxon>
        <taxon>Rosales</taxon>
        <taxon>Cannabaceae</taxon>
        <taxon>Parasponia</taxon>
    </lineage>
</organism>
<evidence type="ECO:0000313" key="2">
    <source>
        <dbReference type="Proteomes" id="UP000237105"/>
    </source>
</evidence>